<protein>
    <recommendedName>
        <fullName evidence="9">DUF445 domain-containing protein</fullName>
    </recommendedName>
</protein>
<sequence length="440" mass="49092">MSTTSQTILAIQNWQEIKADFGANWLIYLSMPFVAAFVGWSTKIVALEMLYRPLTFVGIGPIGWQGIVPRRAGKVGSKTIELLTQNLLKPEELLAKVDAKEAVENLREPLTQAVDEISRELAEQIRPGLWDSLPDAARRTIQTRIHDQTPKVVEKMLDEMRADLPRFVDVQFLAVTTLVRNKEKLNKLMRGLGDNAMAFVRRSGIYFGLGIGLVQMVAWALFQNPWIMPAFGFGVGFISDYIALNMLFRPVQPTKYLGFIPFQGLLHAQRDTITKDYARILSEDLFSPEILFDGILRGPGADKLFALVGKEVEAAIDAQTGIATPLVKLAIGTQRYNALKDNLVQMVLERLPTTLRDAQDYAMSALDLEQTIVDKMGQLTNEEYESILRPVFKDDEPTMIAVGAILGGIVGEIQVQIIEHFGRTPETAAMVDVVRTALHH</sequence>
<dbReference type="EMBL" id="BCSX01000043">
    <property type="protein sequence ID" value="GAS90731.1"/>
    <property type="molecule type" value="Genomic_DNA"/>
</dbReference>
<organism evidence="7 8">
    <name type="scientific">Mycolicibacterium brisbanense</name>
    <dbReference type="NCBI Taxonomy" id="146020"/>
    <lineage>
        <taxon>Bacteria</taxon>
        <taxon>Bacillati</taxon>
        <taxon>Actinomycetota</taxon>
        <taxon>Actinomycetes</taxon>
        <taxon>Mycobacteriales</taxon>
        <taxon>Mycobacteriaceae</taxon>
        <taxon>Mycolicibacterium</taxon>
    </lineage>
</organism>
<dbReference type="Proteomes" id="UP000069620">
    <property type="component" value="Unassembled WGS sequence"/>
</dbReference>
<comment type="caution">
    <text evidence="7">The sequence shown here is derived from an EMBL/GenBank/DDBJ whole genome shotgun (WGS) entry which is preliminary data.</text>
</comment>
<keyword evidence="5 6" id="KW-0472">Membrane</keyword>
<dbReference type="PANTHER" id="PTHR35791:SF1">
    <property type="entry name" value="UPF0754 MEMBRANE PROTEIN YHEB"/>
    <property type="match status" value="1"/>
</dbReference>
<dbReference type="GO" id="GO:0012505">
    <property type="term" value="C:endomembrane system"/>
    <property type="evidence" value="ECO:0007669"/>
    <property type="project" value="UniProtKB-SubCell"/>
</dbReference>
<evidence type="ECO:0000256" key="3">
    <source>
        <dbReference type="ARBA" id="ARBA00022692"/>
    </source>
</evidence>
<comment type="subcellular location">
    <subcellularLocation>
        <location evidence="1">Endomembrane system</location>
    </subcellularLocation>
</comment>
<keyword evidence="3 6" id="KW-0812">Transmembrane</keyword>
<dbReference type="RefSeq" id="WP_062830825.1">
    <property type="nucleotide sequence ID" value="NZ_BCSX01000043.1"/>
</dbReference>
<dbReference type="Pfam" id="PF04286">
    <property type="entry name" value="DUF445"/>
    <property type="match status" value="1"/>
</dbReference>
<proteinExistence type="inferred from homology"/>
<accession>A0A100W351</accession>
<feature type="transmembrane region" description="Helical" evidence="6">
    <location>
        <begin position="228"/>
        <end position="248"/>
    </location>
</feature>
<dbReference type="STRING" id="146020.RMCB_4827"/>
<reference evidence="8" key="1">
    <citation type="journal article" date="2016" name="Genome Announc.">
        <title>Draft Genome Sequences of Five Rapidly Growing Mycobacterium Species, M. thermoresistibile, M. fortuitum subsp. acetamidolyticum, M. canariasense, M. brisbanense, and M. novocastrense.</title>
        <authorList>
            <person name="Katahira K."/>
            <person name="Ogura Y."/>
            <person name="Gotoh Y."/>
            <person name="Hayashi T."/>
        </authorList>
    </citation>
    <scope>NUCLEOTIDE SEQUENCE [LARGE SCALE GENOMIC DNA]</scope>
    <source>
        <strain evidence="8">JCM15654</strain>
    </source>
</reference>
<dbReference type="AlphaFoldDB" id="A0A100W351"/>
<evidence type="ECO:0000256" key="4">
    <source>
        <dbReference type="ARBA" id="ARBA00022989"/>
    </source>
</evidence>
<reference evidence="8" key="2">
    <citation type="submission" date="2016-02" db="EMBL/GenBank/DDBJ databases">
        <title>Draft genome sequence of five rapidly growing Mycobacterium species.</title>
        <authorList>
            <person name="Katahira K."/>
            <person name="Gotou Y."/>
            <person name="Iida K."/>
            <person name="Ogura Y."/>
            <person name="Hayashi T."/>
        </authorList>
    </citation>
    <scope>NUCLEOTIDE SEQUENCE [LARGE SCALE GENOMIC DNA]</scope>
    <source>
        <strain evidence="8">JCM15654</strain>
    </source>
</reference>
<dbReference type="OrthoDB" id="3631561at2"/>
<dbReference type="InterPro" id="IPR007383">
    <property type="entry name" value="DUF445"/>
</dbReference>
<evidence type="ECO:0000256" key="2">
    <source>
        <dbReference type="ARBA" id="ARBA00008053"/>
    </source>
</evidence>
<comment type="similarity">
    <text evidence="2">Belongs to the UPF0754 family.</text>
</comment>
<evidence type="ECO:0008006" key="9">
    <source>
        <dbReference type="Google" id="ProtNLM"/>
    </source>
</evidence>
<evidence type="ECO:0000313" key="8">
    <source>
        <dbReference type="Proteomes" id="UP000069620"/>
    </source>
</evidence>
<gene>
    <name evidence="7" type="ORF">RMCB_4827</name>
</gene>
<evidence type="ECO:0000256" key="1">
    <source>
        <dbReference type="ARBA" id="ARBA00004308"/>
    </source>
</evidence>
<name>A0A100W351_9MYCO</name>
<dbReference type="PANTHER" id="PTHR35791">
    <property type="entry name" value="UPF0754 MEMBRANE PROTEIN YHEB"/>
    <property type="match status" value="1"/>
</dbReference>
<keyword evidence="4 6" id="KW-1133">Transmembrane helix</keyword>
<evidence type="ECO:0000256" key="6">
    <source>
        <dbReference type="SAM" id="Phobius"/>
    </source>
</evidence>
<feature type="transmembrane region" description="Helical" evidence="6">
    <location>
        <begin position="25"/>
        <end position="46"/>
    </location>
</feature>
<feature type="transmembrane region" description="Helical" evidence="6">
    <location>
        <begin position="204"/>
        <end position="222"/>
    </location>
</feature>
<evidence type="ECO:0000256" key="5">
    <source>
        <dbReference type="ARBA" id="ARBA00023136"/>
    </source>
</evidence>
<keyword evidence="8" id="KW-1185">Reference proteome</keyword>
<evidence type="ECO:0000313" key="7">
    <source>
        <dbReference type="EMBL" id="GAS90731.1"/>
    </source>
</evidence>